<reference evidence="4" key="1">
    <citation type="journal article" date="2019" name="Int. J. Syst. Evol. Microbiol.">
        <title>The Global Catalogue of Microorganisms (GCM) 10K type strain sequencing project: providing services to taxonomists for standard genome sequencing and annotation.</title>
        <authorList>
            <consortium name="The Broad Institute Genomics Platform"/>
            <consortium name="The Broad Institute Genome Sequencing Center for Infectious Disease"/>
            <person name="Wu L."/>
            <person name="Ma J."/>
        </authorList>
    </citation>
    <scope>NUCLEOTIDE SEQUENCE [LARGE SCALE GENOMIC DNA]</scope>
    <source>
        <strain evidence="4">CCUG 57942</strain>
    </source>
</reference>
<keyword evidence="1" id="KW-0732">Signal</keyword>
<evidence type="ECO:0000259" key="2">
    <source>
        <dbReference type="Pfam" id="PF07589"/>
    </source>
</evidence>
<feature type="domain" description="Ice-binding protein C-terminal" evidence="2">
    <location>
        <begin position="214"/>
        <end position="236"/>
    </location>
</feature>
<name>A0ABW4ZG38_9BACT</name>
<dbReference type="Proteomes" id="UP001597389">
    <property type="component" value="Unassembled WGS sequence"/>
</dbReference>
<proteinExistence type="predicted"/>
<evidence type="ECO:0000313" key="4">
    <source>
        <dbReference type="Proteomes" id="UP001597389"/>
    </source>
</evidence>
<evidence type="ECO:0000256" key="1">
    <source>
        <dbReference type="SAM" id="SignalP"/>
    </source>
</evidence>
<comment type="caution">
    <text evidence="3">The sequence shown here is derived from an EMBL/GenBank/DDBJ whole genome shotgun (WGS) entry which is preliminary data.</text>
</comment>
<dbReference type="InterPro" id="IPR013424">
    <property type="entry name" value="Ice-binding_C"/>
</dbReference>
<dbReference type="EMBL" id="JBHUJB010000083">
    <property type="protein sequence ID" value="MFD2160486.1"/>
    <property type="molecule type" value="Genomic_DNA"/>
</dbReference>
<keyword evidence="4" id="KW-1185">Reference proteome</keyword>
<dbReference type="Pfam" id="PF07589">
    <property type="entry name" value="PEP-CTERM"/>
    <property type="match status" value="1"/>
</dbReference>
<organism evidence="3 4">
    <name type="scientific">Rubritalea tangerina</name>
    <dbReference type="NCBI Taxonomy" id="430798"/>
    <lineage>
        <taxon>Bacteria</taxon>
        <taxon>Pseudomonadati</taxon>
        <taxon>Verrucomicrobiota</taxon>
        <taxon>Verrucomicrobiia</taxon>
        <taxon>Verrucomicrobiales</taxon>
        <taxon>Rubritaleaceae</taxon>
        <taxon>Rubritalea</taxon>
    </lineage>
</organism>
<gene>
    <name evidence="3" type="ORF">ACFSW8_16395</name>
</gene>
<sequence>MMKKTIHYLCLTSALLTSAEAAQAILNHTSADDVFIRESAPDSLQAERNIFGGQGAGAQFVTLMRFSLSELTTATSGSPVIIDAVSLDLGPSMSYSGISSSFTADLHTYTNFNASNATWNDPDGSGFADTQAGGSVATLLSQENFNNAMVEGSFNFSSSSAFVHYLQTAYDNGDSHIYLRLSNQSDTSTNGFLRTDHGSVTDTGNASLQVSYTAVPEPHTSALLGLAGLSLILRRKTR</sequence>
<dbReference type="NCBIfam" id="TIGR02595">
    <property type="entry name" value="PEP_CTERM"/>
    <property type="match status" value="1"/>
</dbReference>
<accession>A0ABW4ZG38</accession>
<evidence type="ECO:0000313" key="3">
    <source>
        <dbReference type="EMBL" id="MFD2160486.1"/>
    </source>
</evidence>
<feature type="chain" id="PRO_5046912582" evidence="1">
    <location>
        <begin position="25"/>
        <end position="238"/>
    </location>
</feature>
<feature type="signal peptide" evidence="1">
    <location>
        <begin position="1"/>
        <end position="24"/>
    </location>
</feature>
<dbReference type="RefSeq" id="WP_377088046.1">
    <property type="nucleotide sequence ID" value="NZ_JBHSJL010000014.1"/>
</dbReference>
<protein>
    <submittedName>
        <fullName evidence="3">PEP-CTERM sorting domain-containing protein</fullName>
    </submittedName>
</protein>